<organism evidence="13 14">
    <name type="scientific">Aquimarina intermedia</name>
    <dbReference type="NCBI Taxonomy" id="350814"/>
    <lineage>
        <taxon>Bacteria</taxon>
        <taxon>Pseudomonadati</taxon>
        <taxon>Bacteroidota</taxon>
        <taxon>Flavobacteriia</taxon>
        <taxon>Flavobacteriales</taxon>
        <taxon>Flavobacteriaceae</taxon>
        <taxon>Aquimarina</taxon>
    </lineage>
</organism>
<evidence type="ECO:0000256" key="8">
    <source>
        <dbReference type="ARBA" id="ARBA00038408"/>
    </source>
</evidence>
<protein>
    <recommendedName>
        <fullName evidence="9">Periplasmic chaperone PpiD</fullName>
    </recommendedName>
    <alternativeName>
        <fullName evidence="10">Periplasmic folding chaperone</fullName>
    </alternativeName>
</protein>
<dbReference type="Pfam" id="PF13616">
    <property type="entry name" value="Rotamase_3"/>
    <property type="match status" value="1"/>
</dbReference>
<proteinExistence type="inferred from homology"/>
<evidence type="ECO:0000256" key="2">
    <source>
        <dbReference type="ARBA" id="ARBA00022475"/>
    </source>
</evidence>
<keyword evidence="4" id="KW-0812">Transmembrane</keyword>
<keyword evidence="7" id="KW-0143">Chaperone</keyword>
<gene>
    <name evidence="13" type="ORF">BD809_101428</name>
</gene>
<evidence type="ECO:0000313" key="14">
    <source>
        <dbReference type="Proteomes" id="UP000324376"/>
    </source>
</evidence>
<dbReference type="OrthoDB" id="9812372at2"/>
<evidence type="ECO:0000256" key="7">
    <source>
        <dbReference type="ARBA" id="ARBA00023186"/>
    </source>
</evidence>
<evidence type="ECO:0000256" key="11">
    <source>
        <dbReference type="PROSITE-ProRule" id="PRU00278"/>
    </source>
</evidence>
<dbReference type="GO" id="GO:0005886">
    <property type="term" value="C:plasma membrane"/>
    <property type="evidence" value="ECO:0007669"/>
    <property type="project" value="UniProtKB-SubCell"/>
</dbReference>
<keyword evidence="5" id="KW-1133">Transmembrane helix</keyword>
<dbReference type="SUPFAM" id="SSF109998">
    <property type="entry name" value="Triger factor/SurA peptide-binding domain-like"/>
    <property type="match status" value="1"/>
</dbReference>
<name>A0A5S5CD24_9FLAO</name>
<dbReference type="GO" id="GO:0003755">
    <property type="term" value="F:peptidyl-prolyl cis-trans isomerase activity"/>
    <property type="evidence" value="ECO:0007669"/>
    <property type="project" value="UniProtKB-KW"/>
</dbReference>
<evidence type="ECO:0000256" key="10">
    <source>
        <dbReference type="ARBA" id="ARBA00042775"/>
    </source>
</evidence>
<evidence type="ECO:0000256" key="1">
    <source>
        <dbReference type="ARBA" id="ARBA00004382"/>
    </source>
</evidence>
<evidence type="ECO:0000256" key="6">
    <source>
        <dbReference type="ARBA" id="ARBA00023136"/>
    </source>
</evidence>
<evidence type="ECO:0000256" key="9">
    <source>
        <dbReference type="ARBA" id="ARBA00040743"/>
    </source>
</evidence>
<sequence>MAVLNKIRQRSVFLIVIIALALFSFVLADLIRNGGAISQKSQNTIATINGNDIDRTAFAQKVEAASRSFGTNGSSIQAVNYVWNQEVREVLFDEQFEELGIQVGEDEVNVLVQESLANNPTFQNEAGVFDKAKLQEYVANVKATSPEAYQQWLDYEASVSKGAKEEAYLNMIKAGVGATLSEGELAYKMENDKVDIKYVQLPYSSIPDTEVTVSDAEIEAYIEKYPKRYKADASRSLRYVVFEEKPSEEDEAELKEEITALLNDRAEFNSATNTTDTIKGLRNTENIEEFINENSALKYSDRFSFKNNVSSAIADDVFEGTIGDVFGPYKDGEYYKVSKIVAKETMPDSTKASHILISWKGLNTAGTTERTKEEAKKLADSILEVVKSDKDKFATLATEYSADSSNKDKGGDLGYFTPGTMVKPFNDFSFNNGKGEIGVVETAFGYHIVSIEDQTEAKAAVKLATLARKIESSEKTMNTIFTETTKFQKEAKDSDFSEAAKAKNLTVRPVNKIKELEENIPGLGAQRSVVQWAFNEDTNVGDIKRFDVPAGYIVVQLTASTEKGLMSAADASMTVKPILLKNKKAELLKNKISGTTLDAIASKQGQTVKTASALNMTTPTISGAGTEPRVVGAAFAMAEGQVSNPIQGNNGVYVIEVVKKTPAIKLDTYKSYANQTSKTQVNAVNSRVFNALKDAADIEDKRAKFY</sequence>
<comment type="similarity">
    <text evidence="8">Belongs to the PpiD chaperone family.</text>
</comment>
<feature type="domain" description="PpiC" evidence="12">
    <location>
        <begin position="347"/>
        <end position="453"/>
    </location>
</feature>
<dbReference type="InterPro" id="IPR046357">
    <property type="entry name" value="PPIase_dom_sf"/>
</dbReference>
<evidence type="ECO:0000259" key="12">
    <source>
        <dbReference type="PROSITE" id="PS50198"/>
    </source>
</evidence>
<reference evidence="13 14" key="1">
    <citation type="submission" date="2019-07" db="EMBL/GenBank/DDBJ databases">
        <title>Genomic Encyclopedia of Archaeal and Bacterial Type Strains, Phase II (KMG-II): from individual species to whole genera.</title>
        <authorList>
            <person name="Goeker M."/>
        </authorList>
    </citation>
    <scope>NUCLEOTIDE SEQUENCE [LARGE SCALE GENOMIC DNA]</scope>
    <source>
        <strain evidence="13 14">DSM 17527</strain>
    </source>
</reference>
<comment type="subcellular location">
    <subcellularLocation>
        <location evidence="1">Cell inner membrane</location>
        <topology evidence="1">Single-pass type II membrane protein</topology>
        <orientation evidence="1">Periplasmic side</orientation>
    </subcellularLocation>
</comment>
<dbReference type="EMBL" id="VNHU01000001">
    <property type="protein sequence ID" value="TYP77275.1"/>
    <property type="molecule type" value="Genomic_DNA"/>
</dbReference>
<keyword evidence="11 13" id="KW-0413">Isomerase</keyword>
<comment type="caution">
    <text evidence="13">The sequence shown here is derived from an EMBL/GenBank/DDBJ whole genome shotgun (WGS) entry which is preliminary data.</text>
</comment>
<dbReference type="Gene3D" id="3.10.50.40">
    <property type="match status" value="2"/>
</dbReference>
<evidence type="ECO:0000256" key="3">
    <source>
        <dbReference type="ARBA" id="ARBA00022519"/>
    </source>
</evidence>
<dbReference type="PANTHER" id="PTHR47529">
    <property type="entry name" value="PEPTIDYL-PROLYL CIS-TRANS ISOMERASE D"/>
    <property type="match status" value="1"/>
</dbReference>
<dbReference type="Proteomes" id="UP000324376">
    <property type="component" value="Unassembled WGS sequence"/>
</dbReference>
<keyword evidence="14" id="KW-1185">Reference proteome</keyword>
<dbReference type="InterPro" id="IPR000297">
    <property type="entry name" value="PPIase_PpiC"/>
</dbReference>
<keyword evidence="3" id="KW-0997">Cell inner membrane</keyword>
<keyword evidence="6" id="KW-0472">Membrane</keyword>
<dbReference type="PANTHER" id="PTHR47529:SF1">
    <property type="entry name" value="PERIPLASMIC CHAPERONE PPID"/>
    <property type="match status" value="1"/>
</dbReference>
<dbReference type="Pfam" id="PF13145">
    <property type="entry name" value="Rotamase_2"/>
    <property type="match status" value="1"/>
</dbReference>
<evidence type="ECO:0000256" key="5">
    <source>
        <dbReference type="ARBA" id="ARBA00022989"/>
    </source>
</evidence>
<evidence type="ECO:0000256" key="4">
    <source>
        <dbReference type="ARBA" id="ARBA00022692"/>
    </source>
</evidence>
<dbReference type="PROSITE" id="PS50198">
    <property type="entry name" value="PPIC_PPIASE_2"/>
    <property type="match status" value="1"/>
</dbReference>
<dbReference type="AlphaFoldDB" id="A0A5S5CD24"/>
<keyword evidence="11" id="KW-0697">Rotamase</keyword>
<dbReference type="InterPro" id="IPR052029">
    <property type="entry name" value="PpiD_chaperone"/>
</dbReference>
<dbReference type="InterPro" id="IPR027304">
    <property type="entry name" value="Trigger_fact/SurA_dom_sf"/>
</dbReference>
<dbReference type="PROSITE" id="PS01096">
    <property type="entry name" value="PPIC_PPIASE_1"/>
    <property type="match status" value="1"/>
</dbReference>
<dbReference type="Pfam" id="PF13623">
    <property type="entry name" value="SurA_N_2"/>
    <property type="match status" value="1"/>
</dbReference>
<keyword evidence="2" id="KW-1003">Cell membrane</keyword>
<dbReference type="RefSeq" id="WP_148781291.1">
    <property type="nucleotide sequence ID" value="NZ_VNHU01000001.1"/>
</dbReference>
<dbReference type="InterPro" id="IPR023058">
    <property type="entry name" value="PPIase_PpiC_CS"/>
</dbReference>
<accession>A0A5S5CD24</accession>
<dbReference type="SUPFAM" id="SSF54534">
    <property type="entry name" value="FKBP-like"/>
    <property type="match status" value="1"/>
</dbReference>
<evidence type="ECO:0000313" key="13">
    <source>
        <dbReference type="EMBL" id="TYP77275.1"/>
    </source>
</evidence>